<dbReference type="InterPro" id="IPR044730">
    <property type="entry name" value="RNase_H-like_dom_plant"/>
</dbReference>
<dbReference type="Gramene" id="evm.model.02.383">
    <property type="protein sequence ID" value="cds.evm.model.02.383"/>
    <property type="gene ID" value="evm.TU.02.383"/>
</dbReference>
<feature type="compositionally biased region" description="Polar residues" evidence="16">
    <location>
        <begin position="907"/>
        <end position="948"/>
    </location>
</feature>
<dbReference type="EnsemblPlants" id="evm.model.02.383">
    <property type="protein sequence ID" value="cds.evm.model.02.383"/>
    <property type="gene ID" value="evm.TU.02.383"/>
</dbReference>
<dbReference type="Pfam" id="PF15924">
    <property type="entry name" value="ALG11_N"/>
    <property type="match status" value="1"/>
</dbReference>
<comment type="pathway">
    <text evidence="3">Protein modification; protein glycosylation.</text>
</comment>
<dbReference type="SUPFAM" id="SSF47459">
    <property type="entry name" value="HLH, helix-loop-helix DNA-binding domain"/>
    <property type="match status" value="1"/>
</dbReference>
<keyword evidence="8 17" id="KW-0812">Transmembrane</keyword>
<evidence type="ECO:0000313" key="19">
    <source>
        <dbReference type="EnsemblPlants" id="cds.evm.model.02.383"/>
    </source>
</evidence>
<dbReference type="CDD" id="cd03806">
    <property type="entry name" value="GT4_ALG11-like"/>
    <property type="match status" value="1"/>
</dbReference>
<evidence type="ECO:0000256" key="4">
    <source>
        <dbReference type="ARBA" id="ARBA00012645"/>
    </source>
</evidence>
<evidence type="ECO:0000259" key="18">
    <source>
        <dbReference type="PROSITE" id="PS50888"/>
    </source>
</evidence>
<evidence type="ECO:0000256" key="13">
    <source>
        <dbReference type="ARBA" id="ARBA00023163"/>
    </source>
</evidence>
<dbReference type="Pfam" id="PF00534">
    <property type="entry name" value="Glycos_transf_1"/>
    <property type="match status" value="1"/>
</dbReference>
<feature type="transmembrane region" description="Helical" evidence="17">
    <location>
        <begin position="204"/>
        <end position="225"/>
    </location>
</feature>
<keyword evidence="9" id="KW-0256">Endoplasmic reticulum</keyword>
<evidence type="ECO:0000256" key="8">
    <source>
        <dbReference type="ARBA" id="ARBA00022692"/>
    </source>
</evidence>
<keyword evidence="7" id="KW-0808">Transferase</keyword>
<feature type="compositionally biased region" description="Polar residues" evidence="16">
    <location>
        <begin position="604"/>
        <end position="637"/>
    </location>
</feature>
<evidence type="ECO:0000256" key="14">
    <source>
        <dbReference type="ARBA" id="ARBA00023242"/>
    </source>
</evidence>
<dbReference type="GO" id="GO:0046983">
    <property type="term" value="F:protein dimerization activity"/>
    <property type="evidence" value="ECO:0007669"/>
    <property type="project" value="InterPro"/>
</dbReference>
<dbReference type="CDD" id="cd06222">
    <property type="entry name" value="RNase_H_like"/>
    <property type="match status" value="1"/>
</dbReference>
<dbReference type="InterPro" id="IPR036397">
    <property type="entry name" value="RNaseH_sf"/>
</dbReference>
<dbReference type="Gene3D" id="4.10.280.10">
    <property type="entry name" value="Helix-loop-helix DNA-binding domain"/>
    <property type="match status" value="1"/>
</dbReference>
<dbReference type="CDD" id="cd04873">
    <property type="entry name" value="ACT_UUR-ACR-like"/>
    <property type="match status" value="1"/>
</dbReference>
<evidence type="ECO:0000256" key="2">
    <source>
        <dbReference type="ARBA" id="ARBA00004389"/>
    </source>
</evidence>
<dbReference type="EMBL" id="UZAU01000103">
    <property type="status" value="NOT_ANNOTATED_CDS"/>
    <property type="molecule type" value="Genomic_DNA"/>
</dbReference>
<dbReference type="SUPFAM" id="SSF53756">
    <property type="entry name" value="UDP-Glycosyltransferase/glycogen phosphorylase"/>
    <property type="match status" value="1"/>
</dbReference>
<comment type="catalytic activity">
    <reaction evidence="15">
        <text>an alpha-D-Man-(1-&gt;3)-[alpha-D-Man-(1-&gt;6)]-beta-D-Man-(1-&gt;4)-beta-D-GlcNAc-(1-&gt;4)-alpha-D-GlcNAc-diphospho-di-trans,poly-cis-dolichol + 2 GDP-alpha-D-mannose = an alpha-D-Man-(1-&gt;2)-alpha-D-Man-(1-&gt;2)-alpha-D-Man-(1-&gt;3)-[alpha-D-Man-(1-&gt;6)]-beta-D-Man-(1-&gt;4)-beta-D-GlcNAc-(1-&gt;4)-alpha-D-GlcNAc-diphospho-di-trans,poly-cis-dolichol + 2 GDP + 2 H(+)</text>
        <dbReference type="Rhea" id="RHEA:29523"/>
        <dbReference type="Rhea" id="RHEA-COMP:19515"/>
        <dbReference type="Rhea" id="RHEA-COMP:19516"/>
        <dbReference type="ChEBI" id="CHEBI:15378"/>
        <dbReference type="ChEBI" id="CHEBI:57527"/>
        <dbReference type="ChEBI" id="CHEBI:58189"/>
        <dbReference type="ChEBI" id="CHEBI:132511"/>
        <dbReference type="ChEBI" id="CHEBI:132515"/>
        <dbReference type="EC" id="2.4.1.131"/>
    </reaction>
    <physiologicalReaction direction="left-to-right" evidence="15">
        <dbReference type="Rhea" id="RHEA:29524"/>
    </physiologicalReaction>
</comment>
<dbReference type="GO" id="GO:0005634">
    <property type="term" value="C:nucleus"/>
    <property type="evidence" value="ECO:0007669"/>
    <property type="project" value="UniProtKB-SubCell"/>
</dbReference>
<dbReference type="PROSITE" id="PS50888">
    <property type="entry name" value="BHLH"/>
    <property type="match status" value="1"/>
</dbReference>
<dbReference type="AlphaFoldDB" id="A0A803P0U3"/>
<dbReference type="Gene3D" id="3.30.420.10">
    <property type="entry name" value="Ribonuclease H-like superfamily/Ribonuclease H"/>
    <property type="match status" value="1"/>
</dbReference>
<dbReference type="EC" id="2.4.1.131" evidence="4"/>
<dbReference type="Gene3D" id="3.40.50.2000">
    <property type="entry name" value="Glycogen Phosphorylase B"/>
    <property type="match status" value="1"/>
</dbReference>
<keyword evidence="13" id="KW-0804">Transcription</keyword>
<feature type="domain" description="BHLH" evidence="18">
    <location>
        <begin position="725"/>
        <end position="774"/>
    </location>
</feature>
<dbReference type="InterPro" id="IPR002156">
    <property type="entry name" value="RNaseH_domain"/>
</dbReference>
<reference evidence="19" key="1">
    <citation type="submission" date="2018-11" db="EMBL/GenBank/DDBJ databases">
        <authorList>
            <person name="Grassa J C."/>
        </authorList>
    </citation>
    <scope>NUCLEOTIDE SEQUENCE [LARGE SCALE GENOMIC DNA]</scope>
</reference>
<evidence type="ECO:0000313" key="20">
    <source>
        <dbReference type="Proteomes" id="UP000596661"/>
    </source>
</evidence>
<dbReference type="GO" id="GO:0006487">
    <property type="term" value="P:protein N-linked glycosylation"/>
    <property type="evidence" value="ECO:0007669"/>
    <property type="project" value="TreeGrafter"/>
</dbReference>
<dbReference type="CDD" id="cd11455">
    <property type="entry name" value="bHLH_AtAIG1_like"/>
    <property type="match status" value="1"/>
</dbReference>
<keyword evidence="20" id="KW-1185">Reference proteome</keyword>
<dbReference type="InterPro" id="IPR031814">
    <property type="entry name" value="ALG11_N"/>
</dbReference>
<dbReference type="GO" id="GO:0004523">
    <property type="term" value="F:RNA-DNA hybrid ribonuclease activity"/>
    <property type="evidence" value="ECO:0007669"/>
    <property type="project" value="InterPro"/>
</dbReference>
<keyword evidence="11" id="KW-0805">Transcription regulation</keyword>
<evidence type="ECO:0000256" key="1">
    <source>
        <dbReference type="ARBA" id="ARBA00004123"/>
    </source>
</evidence>
<feature type="region of interest" description="Disordered" evidence="16">
    <location>
        <begin position="586"/>
        <end position="739"/>
    </location>
</feature>
<dbReference type="InterPro" id="IPR038013">
    <property type="entry name" value="ALG11"/>
</dbReference>
<dbReference type="Pfam" id="PF13456">
    <property type="entry name" value="RVT_3"/>
    <property type="match status" value="1"/>
</dbReference>
<evidence type="ECO:0000256" key="5">
    <source>
        <dbReference type="ARBA" id="ARBA00022018"/>
    </source>
</evidence>
<sequence>MANGFVIWALFSALSIIILRFASHITNGRRSRKRAVGFFHPYTNDGGGGERVLWCAVKAIQEESPDLDCVVYTGDHDASPQSLMGRAVDRFGVKLLHPPKVVHLYKRKWVEETTYPRFTMIGQSFGSVYLAWEALCSFTPLYYVDTSGYAFTYPVARIFGCKVICYTHYPTISLDMLSRVRDRSFMYNNDAVVAKSVWLSRVKIIYYTIFSWMYGFVGSHAHLAMVNSSWTQSHIQKLWKIPDRIKRVYPPCDTSGLQALPLERPSKPIKIISVAQFRPEKAHTLQLEAFSVALGKLQADFPRPKLQFVGSCRNKSDEERLQNLKTRACELKVDADVEFHKNVTYRDLMELLGGATVGIHSMTDEHFGISVVEYMAAGAIPIAHNSAGPKMDIVLEEDRKQTGFLARSVDEYADAIINVIEMPETKRLEMASAARRRASRFSEQRFYEDFKAAFRPILNHASTDPIFIPQTAVLAPHESWKPLARGSLKLSIDATVNIAGRISGVKAIIRNKFGRVFVAYTKPLTGCYKKLRSEYQNVSKSSAAAASLSRVVCQGKPWVGAFWSRRFVKEKGREFYVSVAEGDQLTAEGNDGGPGNAGRLLSNDVISSGDSGAPEASNTSSSASVNQEETSSATSQLEKPKRSPLTARERLRAARVLNRYNNTESRAAKSSSDMSSKVLDAIRESDRGKKKGLPEAPGNMLDDSKRGMPPKGLTFQFPGEDKAAAASKSHSQAEKRRRDRINAQLTTLRKLIPKSDKMDKAALLGSVIDHVKELKRKAGEVSKYSVVPTEIDEIIIESNLSDQDYVRLSEAGANKNCDNVNYIKASVCCEDRPELFSELIQVFKGLNLTAVRADVVSIGGRIKSVLILSSKNNEHASRATVTKERKKINLSGHATPNIDSKHRGLRANTSTGGFPGQSVTQGIPKVPSSSQGKDSDYKQTSSPGPNISHTSLLLRGHALLDNGGLRIEDTGGLPSPQRVGWPDLSFYKDVWVLLPGVVSPIFSEGQALLQSLNWCLESQFTPQVVFTDCLNLVSKVNGDWQDNSALSGLVACIRLLFSKFPGASLQFIPRQFNMEAHNCAREALRFRDMS</sequence>
<dbReference type="GO" id="GO:0003676">
    <property type="term" value="F:nucleic acid binding"/>
    <property type="evidence" value="ECO:0007669"/>
    <property type="project" value="InterPro"/>
</dbReference>
<dbReference type="InterPro" id="IPR011598">
    <property type="entry name" value="bHLH_dom"/>
</dbReference>
<evidence type="ECO:0000256" key="17">
    <source>
        <dbReference type="SAM" id="Phobius"/>
    </source>
</evidence>
<evidence type="ECO:0000256" key="16">
    <source>
        <dbReference type="SAM" id="MobiDB-lite"/>
    </source>
</evidence>
<keyword evidence="14" id="KW-0539">Nucleus</keyword>
<feature type="compositionally biased region" description="Low complexity" evidence="16">
    <location>
        <begin position="668"/>
        <end position="677"/>
    </location>
</feature>
<evidence type="ECO:0000256" key="9">
    <source>
        <dbReference type="ARBA" id="ARBA00022824"/>
    </source>
</evidence>
<dbReference type="InterPro" id="IPR001296">
    <property type="entry name" value="Glyco_trans_1"/>
</dbReference>
<dbReference type="GO" id="GO:0005789">
    <property type="term" value="C:endoplasmic reticulum membrane"/>
    <property type="evidence" value="ECO:0007669"/>
    <property type="project" value="UniProtKB-SubCell"/>
</dbReference>
<feature type="region of interest" description="Disordered" evidence="16">
    <location>
        <begin position="889"/>
        <end position="948"/>
    </location>
</feature>
<dbReference type="GO" id="GO:0004377">
    <property type="term" value="F:GDP-Man:Man(3)GlcNAc(2)-PP-Dol alpha-1,2-mannosyltransferase activity"/>
    <property type="evidence" value="ECO:0007669"/>
    <property type="project" value="UniProtKB-EC"/>
</dbReference>
<organism evidence="19 20">
    <name type="scientific">Cannabis sativa</name>
    <name type="common">Hemp</name>
    <name type="synonym">Marijuana</name>
    <dbReference type="NCBI Taxonomy" id="3483"/>
    <lineage>
        <taxon>Eukaryota</taxon>
        <taxon>Viridiplantae</taxon>
        <taxon>Streptophyta</taxon>
        <taxon>Embryophyta</taxon>
        <taxon>Tracheophyta</taxon>
        <taxon>Spermatophyta</taxon>
        <taxon>Magnoliopsida</taxon>
        <taxon>eudicotyledons</taxon>
        <taxon>Gunneridae</taxon>
        <taxon>Pentapetalae</taxon>
        <taxon>rosids</taxon>
        <taxon>fabids</taxon>
        <taxon>Rosales</taxon>
        <taxon>Cannabaceae</taxon>
        <taxon>Cannabis</taxon>
    </lineage>
</organism>
<evidence type="ECO:0000256" key="6">
    <source>
        <dbReference type="ARBA" id="ARBA00022676"/>
    </source>
</evidence>
<proteinExistence type="predicted"/>
<evidence type="ECO:0000256" key="10">
    <source>
        <dbReference type="ARBA" id="ARBA00022989"/>
    </source>
</evidence>
<accession>A0A803P0U3</accession>
<dbReference type="FunFam" id="3.40.50.2000:FF:000156">
    <property type="entry name" value="GDP-Man:Man(3)GlcNAc(2)-PP-Dol alpha-1,2-mannosyltransferase"/>
    <property type="match status" value="1"/>
</dbReference>
<keyword evidence="10 17" id="KW-1133">Transmembrane helix</keyword>
<dbReference type="Pfam" id="PF00010">
    <property type="entry name" value="HLH"/>
    <property type="match status" value="1"/>
</dbReference>
<dbReference type="Proteomes" id="UP000596661">
    <property type="component" value="Chromosome 2"/>
</dbReference>
<dbReference type="PANTHER" id="PTHR45919:SF1">
    <property type="entry name" value="GDP-MAN:MAN(3)GLCNAC(2)-PP-DOL ALPHA-1,2-MANNOSYLTRANSFERASE"/>
    <property type="match status" value="1"/>
</dbReference>
<dbReference type="SMART" id="SM00353">
    <property type="entry name" value="HLH"/>
    <property type="match status" value="1"/>
</dbReference>
<dbReference type="InterPro" id="IPR036638">
    <property type="entry name" value="HLH_DNA-bd_sf"/>
</dbReference>
<reference evidence="19" key="2">
    <citation type="submission" date="2021-03" db="UniProtKB">
        <authorList>
            <consortium name="EnsemblPlants"/>
        </authorList>
    </citation>
    <scope>IDENTIFICATION</scope>
</reference>
<keyword evidence="12 17" id="KW-0472">Membrane</keyword>
<evidence type="ECO:0000256" key="12">
    <source>
        <dbReference type="ARBA" id="ARBA00023136"/>
    </source>
</evidence>
<evidence type="ECO:0000256" key="7">
    <source>
        <dbReference type="ARBA" id="ARBA00022679"/>
    </source>
</evidence>
<dbReference type="PANTHER" id="PTHR45919">
    <property type="entry name" value="GDP-MAN:MAN(3)GLCNAC(2)-PP-DOL ALPHA-1,2-MANNOSYLTRANSFERASE"/>
    <property type="match status" value="1"/>
</dbReference>
<evidence type="ECO:0000256" key="15">
    <source>
        <dbReference type="ARBA" id="ARBA00045065"/>
    </source>
</evidence>
<feature type="transmembrane region" description="Helical" evidence="17">
    <location>
        <begin position="6"/>
        <end position="23"/>
    </location>
</feature>
<comment type="subcellular location">
    <subcellularLocation>
        <location evidence="2">Endoplasmic reticulum membrane</location>
        <topology evidence="2">Single-pass membrane protein</topology>
    </subcellularLocation>
    <subcellularLocation>
        <location evidence="1">Nucleus</location>
    </subcellularLocation>
</comment>
<name>A0A803P0U3_CANSA</name>
<protein>
    <recommendedName>
        <fullName evidence="5">GDP-Man:Man(3)GlcNAc(2)-PP-Dol alpha-1,2-mannosyltransferase</fullName>
        <ecNumber evidence="4">2.4.1.131</ecNumber>
    </recommendedName>
</protein>
<evidence type="ECO:0000256" key="3">
    <source>
        <dbReference type="ARBA" id="ARBA00004922"/>
    </source>
</evidence>
<evidence type="ECO:0000256" key="11">
    <source>
        <dbReference type="ARBA" id="ARBA00023015"/>
    </source>
</evidence>
<keyword evidence="6" id="KW-0328">Glycosyltransferase</keyword>